<dbReference type="PIRSF" id="PIRSF000819">
    <property type="entry name" value="Streptomycin_3-adenylyltransf"/>
    <property type="match status" value="1"/>
</dbReference>
<evidence type="ECO:0000313" key="6">
    <source>
        <dbReference type="EMBL" id="SEK55247.1"/>
    </source>
</evidence>
<protein>
    <submittedName>
        <fullName evidence="6">Streptomycin 3-adenylyltransferase</fullName>
    </submittedName>
</protein>
<keyword evidence="1 6" id="KW-0808">Transferase</keyword>
<evidence type="ECO:0000313" key="7">
    <source>
        <dbReference type="Proteomes" id="UP000186015"/>
    </source>
</evidence>
<accession>A0A1H7I050</accession>
<evidence type="ECO:0000256" key="2">
    <source>
        <dbReference type="ARBA" id="ARBA00023251"/>
    </source>
</evidence>
<feature type="domain" description="Adenylyltransferase AadA C-terminal" evidence="5">
    <location>
        <begin position="150"/>
        <end position="248"/>
    </location>
</feature>
<name>A0A1H7I050_RUMAL</name>
<evidence type="ECO:0000256" key="3">
    <source>
        <dbReference type="ARBA" id="ARBA00047831"/>
    </source>
</evidence>
<feature type="domain" description="Polymerase nucleotidyl transferase" evidence="4">
    <location>
        <begin position="25"/>
        <end position="74"/>
    </location>
</feature>
<dbReference type="GO" id="GO:0046677">
    <property type="term" value="P:response to antibiotic"/>
    <property type="evidence" value="ECO:0007669"/>
    <property type="project" value="UniProtKB-KW"/>
</dbReference>
<dbReference type="GO" id="GO:0070566">
    <property type="term" value="F:adenylyltransferase activity"/>
    <property type="evidence" value="ECO:0007669"/>
    <property type="project" value="InterPro"/>
</dbReference>
<dbReference type="AlphaFoldDB" id="A0A1H7I050"/>
<dbReference type="CDD" id="cd05403">
    <property type="entry name" value="NT_KNTase_like"/>
    <property type="match status" value="1"/>
</dbReference>
<gene>
    <name evidence="6" type="ORF">SAMN05216469_103156</name>
</gene>
<dbReference type="OrthoDB" id="5643411at2"/>
<keyword evidence="2" id="KW-0046">Antibiotic resistance</keyword>
<dbReference type="InterPro" id="IPR002934">
    <property type="entry name" value="Polymerase_NTP_transf_dom"/>
</dbReference>
<dbReference type="Proteomes" id="UP000186015">
    <property type="component" value="Unassembled WGS sequence"/>
</dbReference>
<dbReference type="InterPro" id="IPR024172">
    <property type="entry name" value="AadA/Aad9"/>
</dbReference>
<comment type="catalytic activity">
    <reaction evidence="3">
        <text>spectinomycin + ATP = 9-O-adenylylspectinomycin + diphosphate</text>
        <dbReference type="Rhea" id="RHEA:63228"/>
        <dbReference type="ChEBI" id="CHEBI:30616"/>
        <dbReference type="ChEBI" id="CHEBI:33019"/>
        <dbReference type="ChEBI" id="CHEBI:146260"/>
        <dbReference type="ChEBI" id="CHEBI:146261"/>
    </reaction>
</comment>
<evidence type="ECO:0000259" key="5">
    <source>
        <dbReference type="Pfam" id="PF13427"/>
    </source>
</evidence>
<dbReference type="RefSeq" id="WP_074830604.1">
    <property type="nucleotide sequence ID" value="NZ_FOAT01000003.1"/>
</dbReference>
<evidence type="ECO:0000256" key="1">
    <source>
        <dbReference type="ARBA" id="ARBA00022679"/>
    </source>
</evidence>
<dbReference type="Pfam" id="PF01909">
    <property type="entry name" value="NTP_transf_2"/>
    <property type="match status" value="1"/>
</dbReference>
<dbReference type="Gene3D" id="3.30.460.10">
    <property type="entry name" value="Beta Polymerase, domain 2"/>
    <property type="match status" value="1"/>
</dbReference>
<dbReference type="Pfam" id="PF13427">
    <property type="entry name" value="AadA_C"/>
    <property type="match status" value="1"/>
</dbReference>
<reference evidence="6 7" key="1">
    <citation type="submission" date="2016-10" db="EMBL/GenBank/DDBJ databases">
        <authorList>
            <person name="de Groot N.N."/>
        </authorList>
    </citation>
    <scope>NUCLEOTIDE SEQUENCE [LARGE SCALE GENOMIC DNA]</scope>
    <source>
        <strain evidence="6 7">KH2T6</strain>
    </source>
</reference>
<organism evidence="6 7">
    <name type="scientific">Ruminococcus albus</name>
    <dbReference type="NCBI Taxonomy" id="1264"/>
    <lineage>
        <taxon>Bacteria</taxon>
        <taxon>Bacillati</taxon>
        <taxon>Bacillota</taxon>
        <taxon>Clostridia</taxon>
        <taxon>Eubacteriales</taxon>
        <taxon>Oscillospiraceae</taxon>
        <taxon>Ruminococcus</taxon>
    </lineage>
</organism>
<proteinExistence type="predicted"/>
<dbReference type="InterPro" id="IPR025184">
    <property type="entry name" value="AadA_C"/>
</dbReference>
<dbReference type="SUPFAM" id="SSF81301">
    <property type="entry name" value="Nucleotidyltransferase"/>
    <property type="match status" value="1"/>
</dbReference>
<evidence type="ECO:0000259" key="4">
    <source>
        <dbReference type="Pfam" id="PF01909"/>
    </source>
</evidence>
<dbReference type="InterPro" id="IPR043519">
    <property type="entry name" value="NT_sf"/>
</dbReference>
<keyword evidence="6" id="KW-0548">Nucleotidyltransferase</keyword>
<dbReference type="EMBL" id="FOAT01000003">
    <property type="protein sequence ID" value="SEK55247.1"/>
    <property type="molecule type" value="Genomic_DNA"/>
</dbReference>
<sequence>MSKDTYSSLTDVFVRESIEILGDDLVGIYLHGSAVMGCFNPEKSDIDLIVVVSDTITDDIKRRFMKMIVALNEKAPAKGIEMSIVKAGVCRTFVYPTPFELHFSSGTLGWYKSDPEGYIQNMKGEDKDLAAHFTIITRRGKTLCGKPIEEVFGEVDRVHYLDSIWCDIENAEADICDDPMYIVLNLTRVLAYCRDGLILSKKEGGEWGMENIHKKYRGLICSALEEYSSAKAGEYDSALAKEYAGYMLGEITPYLRAEERCATWR</sequence>